<dbReference type="SMART" id="SM00320">
    <property type="entry name" value="WD40"/>
    <property type="match status" value="2"/>
</dbReference>
<evidence type="ECO:0000256" key="2">
    <source>
        <dbReference type="ARBA" id="ARBA00022574"/>
    </source>
</evidence>
<proteinExistence type="predicted"/>
<accession>A0A7E6FER6</accession>
<dbReference type="GO" id="GO:0005829">
    <property type="term" value="C:cytosol"/>
    <property type="evidence" value="ECO:0007669"/>
    <property type="project" value="TreeGrafter"/>
</dbReference>
<dbReference type="InterPro" id="IPR015943">
    <property type="entry name" value="WD40/YVTN_repeat-like_dom_sf"/>
</dbReference>
<dbReference type="KEGG" id="osn:115220532"/>
<feature type="repeat" description="WD" evidence="6">
    <location>
        <begin position="102"/>
        <end position="136"/>
    </location>
</feature>
<evidence type="ECO:0000313" key="8">
    <source>
        <dbReference type="Proteomes" id="UP000515154"/>
    </source>
</evidence>
<dbReference type="Proteomes" id="UP000515154">
    <property type="component" value="Linkage group LG16"/>
</dbReference>
<dbReference type="GO" id="GO:0006400">
    <property type="term" value="P:tRNA modification"/>
    <property type="evidence" value="ECO:0007669"/>
    <property type="project" value="TreeGrafter"/>
</dbReference>
<dbReference type="GO" id="GO:0036265">
    <property type="term" value="P:RNA (guanine-N7)-methylation"/>
    <property type="evidence" value="ECO:0007669"/>
    <property type="project" value="InterPro"/>
</dbReference>
<reference evidence="9" key="1">
    <citation type="submission" date="2025-08" db="UniProtKB">
        <authorList>
            <consortium name="RefSeq"/>
        </authorList>
    </citation>
    <scope>IDENTIFICATION</scope>
</reference>
<dbReference type="GO" id="GO:0005634">
    <property type="term" value="C:nucleus"/>
    <property type="evidence" value="ECO:0007669"/>
    <property type="project" value="UniProtKB-SubCell"/>
</dbReference>
<dbReference type="RefSeq" id="XP_036365830.1">
    <property type="nucleotide sequence ID" value="XM_036509937.1"/>
</dbReference>
<keyword evidence="2 6" id="KW-0853">WD repeat</keyword>
<evidence type="ECO:0000256" key="4">
    <source>
        <dbReference type="ARBA" id="ARBA00022737"/>
    </source>
</evidence>
<feature type="region of interest" description="Disordered" evidence="7">
    <location>
        <begin position="310"/>
        <end position="346"/>
    </location>
</feature>
<dbReference type="InterPro" id="IPR036322">
    <property type="entry name" value="WD40_repeat_dom_sf"/>
</dbReference>
<dbReference type="GO" id="GO:0043527">
    <property type="term" value="C:tRNA methyltransferase complex"/>
    <property type="evidence" value="ECO:0007669"/>
    <property type="project" value="TreeGrafter"/>
</dbReference>
<gene>
    <name evidence="9" type="primary">LOC115220532</name>
</gene>
<evidence type="ECO:0000256" key="6">
    <source>
        <dbReference type="PROSITE-ProRule" id="PRU00221"/>
    </source>
</evidence>
<dbReference type="Gene3D" id="2.130.10.10">
    <property type="entry name" value="YVTN repeat-like/Quinoprotein amine dehydrogenase"/>
    <property type="match status" value="1"/>
</dbReference>
<feature type="compositionally biased region" description="Basic and acidic residues" evidence="7">
    <location>
        <begin position="329"/>
        <end position="346"/>
    </location>
</feature>
<dbReference type="PANTHER" id="PTHR16288:SF0">
    <property type="entry name" value="TRNA (GUANINE-N(7)-)-METHYLTRANSFERASE NON-CATALYTIC SUBUNIT WDR4"/>
    <property type="match status" value="1"/>
</dbReference>
<evidence type="ECO:0000313" key="9">
    <source>
        <dbReference type="RefSeq" id="XP_036365830.1"/>
    </source>
</evidence>
<dbReference type="InterPro" id="IPR001680">
    <property type="entry name" value="WD40_rpt"/>
</dbReference>
<sequence>MSNTVRGISKKHTKAKRSVNRRSTSVVFTSDDENILVADKSGDVFKYSVTEPSSEGQLLMGHLSMLLDMKLTADDKYLVTCDRDEKIRVSHFPNAYNIYSYCLGHTDFVTHLAYIPGTEAIISASGDGTIRCWNLKGEALHCLSHGIQAKTEAEEPPLQQTKPSDCLAIIRCFAYNPHSGALAVTFDSSPVLQVYKVTNEEKTLCINLHDDHNLPCVPWDIQFGPDSSLWILLPLQEKPVALFTYLPEAGDADTFKIKELEVSSLSKEVLQIQKTLSEDWDFFKESLDVPCWTKALAKSRVDNTLDYLKRKEQQMKKKQQPKPSQSEGKLSEDSAKEPSAKVAKME</sequence>
<keyword evidence="4" id="KW-0677">Repeat</keyword>
<evidence type="ECO:0000256" key="3">
    <source>
        <dbReference type="ARBA" id="ARBA00022694"/>
    </source>
</evidence>
<keyword evidence="3" id="KW-0819">tRNA processing</keyword>
<dbReference type="InterPro" id="IPR028884">
    <property type="entry name" value="Trm82"/>
</dbReference>
<evidence type="ECO:0000256" key="1">
    <source>
        <dbReference type="ARBA" id="ARBA00004123"/>
    </source>
</evidence>
<dbReference type="Pfam" id="PF00400">
    <property type="entry name" value="WD40"/>
    <property type="match status" value="1"/>
</dbReference>
<dbReference type="SUPFAM" id="SSF50978">
    <property type="entry name" value="WD40 repeat-like"/>
    <property type="match status" value="1"/>
</dbReference>
<evidence type="ECO:0000256" key="7">
    <source>
        <dbReference type="SAM" id="MobiDB-lite"/>
    </source>
</evidence>
<keyword evidence="5" id="KW-0539">Nucleus</keyword>
<comment type="subcellular location">
    <subcellularLocation>
        <location evidence="1">Nucleus</location>
    </subcellularLocation>
</comment>
<keyword evidence="8" id="KW-1185">Reference proteome</keyword>
<organism evidence="8 9">
    <name type="scientific">Octopus sinensis</name>
    <name type="common">East Asian common octopus</name>
    <dbReference type="NCBI Taxonomy" id="2607531"/>
    <lineage>
        <taxon>Eukaryota</taxon>
        <taxon>Metazoa</taxon>
        <taxon>Spiralia</taxon>
        <taxon>Lophotrochozoa</taxon>
        <taxon>Mollusca</taxon>
        <taxon>Cephalopoda</taxon>
        <taxon>Coleoidea</taxon>
        <taxon>Octopodiformes</taxon>
        <taxon>Octopoda</taxon>
        <taxon>Incirrata</taxon>
        <taxon>Octopodidae</taxon>
        <taxon>Octopus</taxon>
    </lineage>
</organism>
<name>A0A7E6FER6_9MOLL</name>
<evidence type="ECO:0000256" key="5">
    <source>
        <dbReference type="ARBA" id="ARBA00023242"/>
    </source>
</evidence>
<dbReference type="AlphaFoldDB" id="A0A7E6FER6"/>
<dbReference type="PANTHER" id="PTHR16288">
    <property type="entry name" value="WD40 REPEAT PROTEIN 4"/>
    <property type="match status" value="1"/>
</dbReference>
<dbReference type="PROSITE" id="PS50082">
    <property type="entry name" value="WD_REPEATS_2"/>
    <property type="match status" value="1"/>
</dbReference>
<protein>
    <submittedName>
        <fullName evidence="9">tRNA (Guanine-N(7)-)-methyltransferase non-catalytic subunit wdr4</fullName>
    </submittedName>
</protein>
<dbReference type="PROSITE" id="PS50294">
    <property type="entry name" value="WD_REPEATS_REGION"/>
    <property type="match status" value="1"/>
</dbReference>